<dbReference type="GO" id="GO:0008270">
    <property type="term" value="F:zinc ion binding"/>
    <property type="evidence" value="ECO:0007669"/>
    <property type="project" value="UniProtKB-KW"/>
</dbReference>
<dbReference type="PANTHER" id="PTHR42648:SF28">
    <property type="entry name" value="TRANSPOSON-ENCODED PROTEIN WITH RIBONUCLEASE H-LIKE AND RETROVIRUS ZINC FINGER-LIKE DOMAINS"/>
    <property type="match status" value="1"/>
</dbReference>
<dbReference type="SUPFAM" id="SSF57756">
    <property type="entry name" value="Retrovirus zinc finger-like domains"/>
    <property type="match status" value="1"/>
</dbReference>
<dbReference type="GO" id="GO:0006508">
    <property type="term" value="P:proteolysis"/>
    <property type="evidence" value="ECO:0007669"/>
    <property type="project" value="UniProtKB-KW"/>
</dbReference>
<dbReference type="Gene3D" id="3.30.420.10">
    <property type="entry name" value="Ribonuclease H-like superfamily/Ribonuclease H"/>
    <property type="match status" value="1"/>
</dbReference>
<evidence type="ECO:0000313" key="4">
    <source>
        <dbReference type="EMBL" id="KAE9118811.1"/>
    </source>
</evidence>
<dbReference type="InterPro" id="IPR001878">
    <property type="entry name" value="Znf_CCHC"/>
</dbReference>
<dbReference type="SMART" id="SM00343">
    <property type="entry name" value="ZnF_C2HC"/>
    <property type="match status" value="1"/>
</dbReference>
<dbReference type="SUPFAM" id="SSF53098">
    <property type="entry name" value="Ribonuclease H-like"/>
    <property type="match status" value="1"/>
</dbReference>
<feature type="domain" description="CCHC-type" evidence="3">
    <location>
        <begin position="20"/>
        <end position="34"/>
    </location>
</feature>
<dbReference type="EMBL" id="QXFZ01000377">
    <property type="protein sequence ID" value="KAE9118811.1"/>
    <property type="molecule type" value="Genomic_DNA"/>
</dbReference>
<dbReference type="InterPro" id="IPR012337">
    <property type="entry name" value="RNaseH-like_sf"/>
</dbReference>
<keyword evidence="2" id="KW-0479">Metal-binding</keyword>
<dbReference type="AlphaFoldDB" id="A0A6A3SKH8"/>
<reference evidence="4 5" key="1">
    <citation type="submission" date="2018-08" db="EMBL/GenBank/DDBJ databases">
        <title>Genomic investigation of the strawberry pathogen Phytophthora fragariae indicates pathogenicity is determined by transcriptional variation in three key races.</title>
        <authorList>
            <person name="Adams T.M."/>
            <person name="Armitage A.D."/>
            <person name="Sobczyk M.K."/>
            <person name="Bates H.J."/>
            <person name="Dunwell J.M."/>
            <person name="Nellist C.F."/>
            <person name="Harrison R.J."/>
        </authorList>
    </citation>
    <scope>NUCLEOTIDE SEQUENCE [LARGE SCALE GENOMIC DNA]</scope>
    <source>
        <strain evidence="4 5">NOV-71</strain>
    </source>
</reference>
<gene>
    <name evidence="4" type="ORF">PF007_g8791</name>
</gene>
<dbReference type="InterPro" id="IPR039537">
    <property type="entry name" value="Retrotran_Ty1/copia-like"/>
</dbReference>
<organism evidence="4 5">
    <name type="scientific">Phytophthora fragariae</name>
    <dbReference type="NCBI Taxonomy" id="53985"/>
    <lineage>
        <taxon>Eukaryota</taxon>
        <taxon>Sar</taxon>
        <taxon>Stramenopiles</taxon>
        <taxon>Oomycota</taxon>
        <taxon>Peronosporomycetes</taxon>
        <taxon>Peronosporales</taxon>
        <taxon>Peronosporaceae</taxon>
        <taxon>Phytophthora</taxon>
    </lineage>
</organism>
<dbReference type="Proteomes" id="UP000441208">
    <property type="component" value="Unassembled WGS sequence"/>
</dbReference>
<comment type="caution">
    <text evidence="4">The sequence shown here is derived from an EMBL/GenBank/DDBJ whole genome shotgun (WGS) entry which is preliminary data.</text>
</comment>
<dbReference type="InterPro" id="IPR036875">
    <property type="entry name" value="Znf_CCHC_sf"/>
</dbReference>
<keyword evidence="1" id="KW-0378">Hydrolase</keyword>
<dbReference type="InterPro" id="IPR054722">
    <property type="entry name" value="PolX-like_BBD"/>
</dbReference>
<dbReference type="GO" id="GO:0008233">
    <property type="term" value="F:peptidase activity"/>
    <property type="evidence" value="ECO:0007669"/>
    <property type="project" value="UniProtKB-KW"/>
</dbReference>
<dbReference type="PROSITE" id="PS50158">
    <property type="entry name" value="ZF_CCHC"/>
    <property type="match status" value="1"/>
</dbReference>
<evidence type="ECO:0000256" key="2">
    <source>
        <dbReference type="PROSITE-ProRule" id="PRU00047"/>
    </source>
</evidence>
<accession>A0A6A3SKH8</accession>
<sequence length="386" mass="42568">MNRKDAGKDVVNAVSVTRQCSNCGKAGHIAHVCPLSKRQKKPERETPKGWTLAATEGPCEDDSWIVDSGASQHLVKDASVLCDAKDCAETELLTQPDGNALQVTQVGTVIFRGGNDDADSLITISNVYYAPTLTRNLLSLGQLVKRGCVLIEKHGSLVITNGGEPVFRVRLEHDVLVADLTAIRSTPQASVTLAMSASLARTVLNNVQYGSLMHFDERFGHLALDTVERIARDPHSGISITDHTCTKCVVCAEGKQSKRRQSKKDSGVNASIRRIGGMICSDLKGPLTPRDRLGNRYLVNFVDHRSKFCRVFAAKTKDEAARKFHDFLTFYKKRFSCKIHVLRTDGGGKYRTVGLFLQGRRGFPTGERGFKSSFEWEGRTDVSHYL</sequence>
<name>A0A6A3SKH8_9STRA</name>
<dbReference type="GO" id="GO:0003676">
    <property type="term" value="F:nucleic acid binding"/>
    <property type="evidence" value="ECO:0007669"/>
    <property type="project" value="InterPro"/>
</dbReference>
<evidence type="ECO:0000259" key="3">
    <source>
        <dbReference type="PROSITE" id="PS50158"/>
    </source>
</evidence>
<protein>
    <recommendedName>
        <fullName evidence="3">CCHC-type domain-containing protein</fullName>
    </recommendedName>
</protein>
<evidence type="ECO:0000313" key="5">
    <source>
        <dbReference type="Proteomes" id="UP000441208"/>
    </source>
</evidence>
<dbReference type="InterPro" id="IPR036397">
    <property type="entry name" value="RNaseH_sf"/>
</dbReference>
<dbReference type="Pfam" id="PF22936">
    <property type="entry name" value="Pol_BBD"/>
    <property type="match status" value="1"/>
</dbReference>
<keyword evidence="2" id="KW-0863">Zinc-finger</keyword>
<keyword evidence="2" id="KW-0862">Zinc</keyword>
<dbReference type="PANTHER" id="PTHR42648">
    <property type="entry name" value="TRANSPOSASE, PUTATIVE-RELATED"/>
    <property type="match status" value="1"/>
</dbReference>
<keyword evidence="1" id="KW-0645">Protease</keyword>
<dbReference type="Gene3D" id="4.10.60.10">
    <property type="entry name" value="Zinc finger, CCHC-type"/>
    <property type="match status" value="1"/>
</dbReference>
<proteinExistence type="predicted"/>
<evidence type="ECO:0000256" key="1">
    <source>
        <dbReference type="ARBA" id="ARBA00022670"/>
    </source>
</evidence>